<dbReference type="PANTHER" id="PTHR11886:SF35">
    <property type="entry name" value="DYNEIN LIGHT CHAIN"/>
    <property type="match status" value="1"/>
</dbReference>
<keyword evidence="10" id="KW-0243">Dynein</keyword>
<keyword evidence="3" id="KW-0813">Transport</keyword>
<dbReference type="GO" id="GO:0051028">
    <property type="term" value="P:mRNA transport"/>
    <property type="evidence" value="ECO:0007669"/>
    <property type="project" value="UniProtKB-KW"/>
</dbReference>
<evidence type="ECO:0000256" key="7">
    <source>
        <dbReference type="ARBA" id="ARBA00022927"/>
    </source>
</evidence>
<evidence type="ECO:0000256" key="8">
    <source>
        <dbReference type="ARBA" id="ARBA00023212"/>
    </source>
</evidence>
<dbReference type="SUPFAM" id="SSF54648">
    <property type="entry name" value="DLC"/>
    <property type="match status" value="1"/>
</dbReference>
<dbReference type="FunFam" id="3.30.740.10:FF:000005">
    <property type="entry name" value="Dynein light chain"/>
    <property type="match status" value="1"/>
</dbReference>
<dbReference type="Gene3D" id="3.30.740.10">
    <property type="entry name" value="Protein Inhibitor Of Neuronal Nitric Oxide Synthase"/>
    <property type="match status" value="1"/>
</dbReference>
<dbReference type="InterPro" id="IPR037177">
    <property type="entry name" value="DLC_sf"/>
</dbReference>
<dbReference type="Proteomes" id="UP001162131">
    <property type="component" value="Unassembled WGS sequence"/>
</dbReference>
<keyword evidence="5 10" id="KW-0493">Microtubule</keyword>
<dbReference type="InterPro" id="IPR001372">
    <property type="entry name" value="Dynein_light_chain_typ-1/2"/>
</dbReference>
<evidence type="ECO:0000256" key="10">
    <source>
        <dbReference type="RuleBase" id="RU365010"/>
    </source>
</evidence>
<protein>
    <recommendedName>
        <fullName evidence="10">Dynein light chain</fullName>
    </recommendedName>
</protein>
<comment type="subcellular location">
    <subcellularLocation>
        <location evidence="2 10">Cytoplasm</location>
        <location evidence="2 10">Cytoskeleton</location>
    </subcellularLocation>
    <subcellularLocation>
        <location evidence="1">Nucleus</location>
    </subcellularLocation>
</comment>
<keyword evidence="4 10" id="KW-0963">Cytoplasm</keyword>
<dbReference type="GO" id="GO:0007017">
    <property type="term" value="P:microtubule-based process"/>
    <property type="evidence" value="ECO:0007669"/>
    <property type="project" value="InterPro"/>
</dbReference>
<comment type="similarity">
    <text evidence="10">Belongs to the dynein light chain family.</text>
</comment>
<evidence type="ECO:0000256" key="1">
    <source>
        <dbReference type="ARBA" id="ARBA00004123"/>
    </source>
</evidence>
<keyword evidence="9" id="KW-0539">Nucleus</keyword>
<keyword evidence="8 10" id="KW-0206">Cytoskeleton</keyword>
<evidence type="ECO:0000256" key="5">
    <source>
        <dbReference type="ARBA" id="ARBA00022701"/>
    </source>
</evidence>
<dbReference type="GO" id="GO:0005868">
    <property type="term" value="C:cytoplasmic dynein complex"/>
    <property type="evidence" value="ECO:0007669"/>
    <property type="project" value="TreeGrafter"/>
</dbReference>
<dbReference type="GO" id="GO:0005874">
    <property type="term" value="C:microtubule"/>
    <property type="evidence" value="ECO:0007669"/>
    <property type="project" value="UniProtKB-KW"/>
</dbReference>
<keyword evidence="12" id="KW-1185">Reference proteome</keyword>
<dbReference type="AlphaFoldDB" id="A0AAU9JG91"/>
<comment type="caution">
    <text evidence="11">The sequence shown here is derived from an EMBL/GenBank/DDBJ whole genome shotgun (WGS) entry which is preliminary data.</text>
</comment>
<reference evidence="11" key="1">
    <citation type="submission" date="2021-09" db="EMBL/GenBank/DDBJ databases">
        <authorList>
            <consortium name="AG Swart"/>
            <person name="Singh M."/>
            <person name="Singh A."/>
            <person name="Seah K."/>
            <person name="Emmerich C."/>
        </authorList>
    </citation>
    <scope>NUCLEOTIDE SEQUENCE</scope>
    <source>
        <strain evidence="11">ATCC30299</strain>
    </source>
</reference>
<evidence type="ECO:0000313" key="12">
    <source>
        <dbReference type="Proteomes" id="UP001162131"/>
    </source>
</evidence>
<dbReference type="EMBL" id="CAJZBQ010000036">
    <property type="protein sequence ID" value="CAG9324658.1"/>
    <property type="molecule type" value="Genomic_DNA"/>
</dbReference>
<evidence type="ECO:0000313" key="11">
    <source>
        <dbReference type="EMBL" id="CAG9324658.1"/>
    </source>
</evidence>
<gene>
    <name evidence="11" type="ORF">BSTOLATCC_MIC36444</name>
</gene>
<proteinExistence type="inferred from homology"/>
<evidence type="ECO:0000256" key="6">
    <source>
        <dbReference type="ARBA" id="ARBA00022816"/>
    </source>
</evidence>
<dbReference type="SMART" id="SM01375">
    <property type="entry name" value="Dynein_light"/>
    <property type="match status" value="1"/>
</dbReference>
<evidence type="ECO:0000256" key="9">
    <source>
        <dbReference type="ARBA" id="ARBA00023242"/>
    </source>
</evidence>
<dbReference type="GO" id="GO:0015031">
    <property type="term" value="P:protein transport"/>
    <property type="evidence" value="ECO:0007669"/>
    <property type="project" value="UniProtKB-KW"/>
</dbReference>
<keyword evidence="10" id="KW-0505">Motor protein</keyword>
<evidence type="ECO:0000256" key="3">
    <source>
        <dbReference type="ARBA" id="ARBA00022448"/>
    </source>
</evidence>
<dbReference type="Pfam" id="PF01221">
    <property type="entry name" value="Dynein_light"/>
    <property type="match status" value="1"/>
</dbReference>
<dbReference type="GO" id="GO:0005634">
    <property type="term" value="C:nucleus"/>
    <property type="evidence" value="ECO:0007669"/>
    <property type="project" value="UniProtKB-SubCell"/>
</dbReference>
<sequence>MASNSAAIKVLVADMEEEMQQFAQQTTIHAFESNRLERDIANSIKKAFDSQYQQVWNCIVGRDFGSHVVYQTKRYIFLAYHNNVNVLIWKSN</sequence>
<dbReference type="PANTHER" id="PTHR11886">
    <property type="entry name" value="DYNEIN LIGHT CHAIN"/>
    <property type="match status" value="1"/>
</dbReference>
<keyword evidence="6" id="KW-0509">mRNA transport</keyword>
<evidence type="ECO:0000256" key="2">
    <source>
        <dbReference type="ARBA" id="ARBA00004245"/>
    </source>
</evidence>
<evidence type="ECO:0000256" key="4">
    <source>
        <dbReference type="ARBA" id="ARBA00022490"/>
    </source>
</evidence>
<keyword evidence="7" id="KW-0653">Protein transport</keyword>
<dbReference type="GO" id="GO:0045505">
    <property type="term" value="F:dynein intermediate chain binding"/>
    <property type="evidence" value="ECO:0007669"/>
    <property type="project" value="TreeGrafter"/>
</dbReference>
<accession>A0AAU9JG91</accession>
<name>A0AAU9JG91_9CILI</name>
<organism evidence="11 12">
    <name type="scientific">Blepharisma stoltei</name>
    <dbReference type="NCBI Taxonomy" id="1481888"/>
    <lineage>
        <taxon>Eukaryota</taxon>
        <taxon>Sar</taxon>
        <taxon>Alveolata</taxon>
        <taxon>Ciliophora</taxon>
        <taxon>Postciliodesmatophora</taxon>
        <taxon>Heterotrichea</taxon>
        <taxon>Heterotrichida</taxon>
        <taxon>Blepharismidae</taxon>
        <taxon>Blepharisma</taxon>
    </lineage>
</organism>